<evidence type="ECO:0000256" key="1">
    <source>
        <dbReference type="SAM" id="Phobius"/>
    </source>
</evidence>
<feature type="transmembrane region" description="Helical" evidence="1">
    <location>
        <begin position="49"/>
        <end position="68"/>
    </location>
</feature>
<dbReference type="PANTHER" id="PTHR37947">
    <property type="entry name" value="BLL2462 PROTEIN"/>
    <property type="match status" value="1"/>
</dbReference>
<gene>
    <name evidence="2" type="ORF">FHS48_000383</name>
</gene>
<dbReference type="InterPro" id="IPR029062">
    <property type="entry name" value="Class_I_gatase-like"/>
</dbReference>
<protein>
    <recommendedName>
        <fullName evidence="4">Glutamine amidotransferase domain-containing protein</fullName>
    </recommendedName>
</protein>
<comment type="caution">
    <text evidence="2">The sequence shown here is derived from an EMBL/GenBank/DDBJ whole genome shotgun (WGS) entry which is preliminary data.</text>
</comment>
<reference evidence="2 3" key="1">
    <citation type="submission" date="2020-08" db="EMBL/GenBank/DDBJ databases">
        <title>Genomic Encyclopedia of Type Strains, Phase IV (KMG-IV): sequencing the most valuable type-strain genomes for metagenomic binning, comparative biology and taxonomic classification.</title>
        <authorList>
            <person name="Goeker M."/>
        </authorList>
    </citation>
    <scope>NUCLEOTIDE SEQUENCE [LARGE SCALE GENOMIC DNA]</scope>
    <source>
        <strain evidence="2 3">DSM 11590</strain>
    </source>
</reference>
<proteinExistence type="predicted"/>
<feature type="transmembrane region" description="Helical" evidence="1">
    <location>
        <begin position="20"/>
        <end position="42"/>
    </location>
</feature>
<dbReference type="PANTHER" id="PTHR37947:SF1">
    <property type="entry name" value="BLL2462 PROTEIN"/>
    <property type="match status" value="1"/>
</dbReference>
<evidence type="ECO:0000313" key="3">
    <source>
        <dbReference type="Proteomes" id="UP000544872"/>
    </source>
</evidence>
<keyword evidence="1" id="KW-0472">Membrane</keyword>
<evidence type="ECO:0000313" key="2">
    <source>
        <dbReference type="EMBL" id="MBB6209002.1"/>
    </source>
</evidence>
<keyword evidence="1" id="KW-0812">Transmembrane</keyword>
<dbReference type="Proteomes" id="UP000544872">
    <property type="component" value="Unassembled WGS sequence"/>
</dbReference>
<sequence>MTPSVSPGITTLSAIGWTPLIPLWALGLLLAALLVLTAAAALRRQPGWVLRPLPGLILLALLGNPHVVQEQRVSLPDVAFVVSDTSDSMSYGSRIADREQAAAAVTDMMRAQPGLEVRTLRVSNAPDHRGSRLLTALEQAAADVPPQRRAAAVLLTDGQIHDDAPEAIARRFAAPVHSLLAGTPGESDRRLIVVSAPAFGLVDRTVTVSVRLEDPTLTPGSTVPMTLRQDDGSTSTLDIPAGPPVSVPVRIRHGGAVVTDLSVPVRPGEISPYNNRQAVSIAGVRDRLRVLLISGEPTVGERAWRTLLKSDPNVDLVHFTILRPPLKDDGTPLNELALIAFPVQELFEERLKDFDLVIFDRYSRRALVPSAFFKLLAAYVRNGGALLLAVGPEFSEASSLYDSPLAEILPVTPTGRAVPGAFLPTLSPTGQRHPVTAALPGWSGPDRPPQWGPWLRYVDTTVRQGSTLMQTPDGAPLLVVDRVGQGRVGLVLSDTIWLWARGWQSGGPQTDLIRRTAHWLMREPDLEEEALTLRSDGARLTAERRSLSVTPPAELTLTLPDGQDVALPLTVTGPGRTGAEAAAPVPGVYRVSDGARSAVAAVAPPDALEDQALTATDHLLIPVATASGGAVRWLKDGLPALRRTAADSSRHAAGDGSWIGLRRNGETVASGVRQTPLLPLVPGLILCVGSLFLLWWREGR</sequence>
<name>A0A7W9ZCM1_NOVIT</name>
<feature type="transmembrane region" description="Helical" evidence="1">
    <location>
        <begin position="677"/>
        <end position="696"/>
    </location>
</feature>
<accession>A0A7W9ZCM1</accession>
<organism evidence="2 3">
    <name type="scientific">Novispirillum itersonii</name>
    <name type="common">Aquaspirillum itersonii</name>
    <dbReference type="NCBI Taxonomy" id="189"/>
    <lineage>
        <taxon>Bacteria</taxon>
        <taxon>Pseudomonadati</taxon>
        <taxon>Pseudomonadota</taxon>
        <taxon>Alphaproteobacteria</taxon>
        <taxon>Rhodospirillales</taxon>
        <taxon>Novispirillaceae</taxon>
        <taxon>Novispirillum</taxon>
    </lineage>
</organism>
<keyword evidence="3" id="KW-1185">Reference proteome</keyword>
<dbReference type="Gene3D" id="3.40.50.880">
    <property type="match status" value="1"/>
</dbReference>
<dbReference type="AlphaFoldDB" id="A0A7W9ZCM1"/>
<dbReference type="SUPFAM" id="SSF52317">
    <property type="entry name" value="Class I glutamine amidotransferase-like"/>
    <property type="match status" value="1"/>
</dbReference>
<dbReference type="EMBL" id="JACIIX010000001">
    <property type="protein sequence ID" value="MBB6209002.1"/>
    <property type="molecule type" value="Genomic_DNA"/>
</dbReference>
<keyword evidence="1" id="KW-1133">Transmembrane helix</keyword>
<evidence type="ECO:0008006" key="4">
    <source>
        <dbReference type="Google" id="ProtNLM"/>
    </source>
</evidence>
<dbReference type="RefSeq" id="WP_184260731.1">
    <property type="nucleotide sequence ID" value="NZ_JACIIX010000001.1"/>
</dbReference>